<comment type="similarity">
    <text evidence="6">Belongs to the insect chemoreceptor superfamily. Gustatory receptor (GR) family.</text>
</comment>
<keyword evidence="5 6" id="KW-0472">Membrane</keyword>
<dbReference type="GO" id="GO:0007165">
    <property type="term" value="P:signal transduction"/>
    <property type="evidence" value="ECO:0007669"/>
    <property type="project" value="UniProtKB-KW"/>
</dbReference>
<evidence type="ECO:0000256" key="3">
    <source>
        <dbReference type="ARBA" id="ARBA00022692"/>
    </source>
</evidence>
<reference evidence="7" key="1">
    <citation type="submission" date="2021-08" db="EMBL/GenBank/DDBJ databases">
        <authorList>
            <person name="Misof B."/>
            <person name="Oliver O."/>
            <person name="Podsiadlowski L."/>
            <person name="Donath A."/>
            <person name="Peters R."/>
            <person name="Mayer C."/>
            <person name="Rust J."/>
            <person name="Gunkel S."/>
            <person name="Lesny P."/>
            <person name="Martin S."/>
            <person name="Oeyen J.P."/>
            <person name="Petersen M."/>
            <person name="Panagiotis P."/>
            <person name="Wilbrandt J."/>
            <person name="Tanja T."/>
        </authorList>
    </citation>
    <scope>NUCLEOTIDE SEQUENCE</scope>
    <source>
        <strain evidence="7">GBR_01_08_01A</strain>
        <tissue evidence="7">Thorax + abdomen</tissue>
    </source>
</reference>
<evidence type="ECO:0000256" key="5">
    <source>
        <dbReference type="ARBA" id="ARBA00023136"/>
    </source>
</evidence>
<dbReference type="InterPro" id="IPR013604">
    <property type="entry name" value="7TM_chemorcpt"/>
</dbReference>
<keyword evidence="8" id="KW-1185">Reference proteome</keyword>
<feature type="transmembrane region" description="Helical" evidence="6">
    <location>
        <begin position="6"/>
        <end position="26"/>
    </location>
</feature>
<comment type="caution">
    <text evidence="7">The sequence shown here is derived from an EMBL/GenBank/DDBJ whole genome shotgun (WGS) entry which is preliminary data.</text>
</comment>
<keyword evidence="6" id="KW-0807">Transducer</keyword>
<sequence length="318" mass="37589">MQSSFIIYHSNLFTTAVSVTCCTYYTQIYKQCLQKISIIDDTLEGLHIPKEYNNFSKKVTRNVIIWILISIAINLSQIPWYLEKATGINICLAPFLINYTLHVNSLMETLYATLIWYVASIFQRINKYILHLSANDNCGIKMMWKKVPSRSFHRRSLIDTSQHKYSLLTVITCHTLHRVFQIQLTTTMANHFILIVLFTYFQYTYFLNEPNIRIQYMLNYIGLAMMLLFFVAKVVFLNNNIEKCCKKAYHTVYVLYTLRDFTHNPERQEEISQFILQIVQKRLRLSAMGSVYFGHRFLCTFFIIIINYVIIIIQFNTT</sequence>
<comment type="function">
    <text evidence="6">Gustatory receptor which mediates acceptance or avoidance behavior, depending on its substrates.</text>
</comment>
<dbReference type="GO" id="GO:0050909">
    <property type="term" value="P:sensory perception of taste"/>
    <property type="evidence" value="ECO:0007669"/>
    <property type="project" value="InterPro"/>
</dbReference>
<evidence type="ECO:0000256" key="2">
    <source>
        <dbReference type="ARBA" id="ARBA00022475"/>
    </source>
</evidence>
<feature type="transmembrane region" description="Helical" evidence="6">
    <location>
        <begin position="63"/>
        <end position="82"/>
    </location>
</feature>
<comment type="subcellular location">
    <subcellularLocation>
        <location evidence="1 6">Cell membrane</location>
        <topology evidence="1 6">Multi-pass membrane protein</topology>
    </subcellularLocation>
</comment>
<dbReference type="Pfam" id="PF08395">
    <property type="entry name" value="7tm_7"/>
    <property type="match status" value="1"/>
</dbReference>
<feature type="transmembrane region" description="Helical" evidence="6">
    <location>
        <begin position="291"/>
        <end position="315"/>
    </location>
</feature>
<keyword evidence="6" id="KW-0675">Receptor</keyword>
<feature type="transmembrane region" description="Helical" evidence="6">
    <location>
        <begin position="102"/>
        <end position="122"/>
    </location>
</feature>
<feature type="transmembrane region" description="Helical" evidence="6">
    <location>
        <begin position="217"/>
        <end position="237"/>
    </location>
</feature>
<organism evidence="7 8">
    <name type="scientific">Odynerus spinipes</name>
    <dbReference type="NCBI Taxonomy" id="1348599"/>
    <lineage>
        <taxon>Eukaryota</taxon>
        <taxon>Metazoa</taxon>
        <taxon>Ecdysozoa</taxon>
        <taxon>Arthropoda</taxon>
        <taxon>Hexapoda</taxon>
        <taxon>Insecta</taxon>
        <taxon>Pterygota</taxon>
        <taxon>Neoptera</taxon>
        <taxon>Endopterygota</taxon>
        <taxon>Hymenoptera</taxon>
        <taxon>Apocrita</taxon>
        <taxon>Aculeata</taxon>
        <taxon>Vespoidea</taxon>
        <taxon>Vespidae</taxon>
        <taxon>Eumeninae</taxon>
        <taxon>Odynerus</taxon>
    </lineage>
</organism>
<gene>
    <name evidence="7" type="ORF">KPH14_008666</name>
</gene>
<proteinExistence type="inferred from homology"/>
<evidence type="ECO:0000256" key="1">
    <source>
        <dbReference type="ARBA" id="ARBA00004651"/>
    </source>
</evidence>
<dbReference type="EMBL" id="JAIFRP010000022">
    <property type="protein sequence ID" value="KAK2585164.1"/>
    <property type="molecule type" value="Genomic_DNA"/>
</dbReference>
<accession>A0AAD9RSS1</accession>
<keyword evidence="3 6" id="KW-0812">Transmembrane</keyword>
<keyword evidence="4 6" id="KW-1133">Transmembrane helix</keyword>
<evidence type="ECO:0000256" key="6">
    <source>
        <dbReference type="RuleBase" id="RU363108"/>
    </source>
</evidence>
<feature type="transmembrane region" description="Helical" evidence="6">
    <location>
        <begin position="188"/>
        <end position="205"/>
    </location>
</feature>
<dbReference type="AlphaFoldDB" id="A0AAD9RSS1"/>
<evidence type="ECO:0000313" key="7">
    <source>
        <dbReference type="EMBL" id="KAK2585164.1"/>
    </source>
</evidence>
<name>A0AAD9RSS1_9HYME</name>
<evidence type="ECO:0000313" key="8">
    <source>
        <dbReference type="Proteomes" id="UP001258017"/>
    </source>
</evidence>
<dbReference type="Proteomes" id="UP001258017">
    <property type="component" value="Unassembled WGS sequence"/>
</dbReference>
<keyword evidence="2 6" id="KW-1003">Cell membrane</keyword>
<comment type="caution">
    <text evidence="6">Lacks conserved residue(s) required for the propagation of feature annotation.</text>
</comment>
<dbReference type="GO" id="GO:0005886">
    <property type="term" value="C:plasma membrane"/>
    <property type="evidence" value="ECO:0007669"/>
    <property type="project" value="UniProtKB-SubCell"/>
</dbReference>
<reference evidence="7" key="2">
    <citation type="journal article" date="2023" name="Commun. Biol.">
        <title>Intrasexual cuticular hydrocarbon dimorphism in a wasp sheds light on hydrocarbon biosynthesis genes in Hymenoptera.</title>
        <authorList>
            <person name="Moris V.C."/>
            <person name="Podsiadlowski L."/>
            <person name="Martin S."/>
            <person name="Oeyen J.P."/>
            <person name="Donath A."/>
            <person name="Petersen M."/>
            <person name="Wilbrandt J."/>
            <person name="Misof B."/>
            <person name="Liedtke D."/>
            <person name="Thamm M."/>
            <person name="Scheiner R."/>
            <person name="Schmitt T."/>
            <person name="Niehuis O."/>
        </authorList>
    </citation>
    <scope>NUCLEOTIDE SEQUENCE</scope>
    <source>
        <strain evidence="7">GBR_01_08_01A</strain>
    </source>
</reference>
<evidence type="ECO:0000256" key="4">
    <source>
        <dbReference type="ARBA" id="ARBA00022989"/>
    </source>
</evidence>
<protein>
    <recommendedName>
        <fullName evidence="6">Gustatory receptor</fullName>
    </recommendedName>
</protein>